<proteinExistence type="predicted"/>
<evidence type="ECO:0000313" key="3">
    <source>
        <dbReference type="Proteomes" id="UP001595886"/>
    </source>
</evidence>
<feature type="domain" description="HTH cro/C1-type" evidence="1">
    <location>
        <begin position="18"/>
        <end position="73"/>
    </location>
</feature>
<dbReference type="InterPro" id="IPR010982">
    <property type="entry name" value="Lambda_DNA-bd_dom_sf"/>
</dbReference>
<dbReference type="InterPro" id="IPR001387">
    <property type="entry name" value="Cro/C1-type_HTH"/>
</dbReference>
<comment type="caution">
    <text evidence="2">The sequence shown here is derived from an EMBL/GenBank/DDBJ whole genome shotgun (WGS) entry which is preliminary data.</text>
</comment>
<dbReference type="Gene3D" id="1.10.260.40">
    <property type="entry name" value="lambda repressor-like DNA-binding domains"/>
    <property type="match status" value="1"/>
</dbReference>
<name>A0ABV9QX06_9GAMM</name>
<organism evidence="2 3">
    <name type="scientific">Dokdonella ginsengisoli</name>
    <dbReference type="NCBI Taxonomy" id="363846"/>
    <lineage>
        <taxon>Bacteria</taxon>
        <taxon>Pseudomonadati</taxon>
        <taxon>Pseudomonadota</taxon>
        <taxon>Gammaproteobacteria</taxon>
        <taxon>Lysobacterales</taxon>
        <taxon>Rhodanobacteraceae</taxon>
        <taxon>Dokdonella</taxon>
    </lineage>
</organism>
<evidence type="ECO:0000313" key="2">
    <source>
        <dbReference type="EMBL" id="MFC4820069.1"/>
    </source>
</evidence>
<sequence>MNFSRNAKPSISTLGQRIRMARHWAGLSQTKLARSTEVTASAVAQWEHPEGTRPSLQRLEVIAQATRVPIDWLIAGGAWTPRSAPAEAEKEPPAVVFDVYAETLQEEALLRDFRLLPARARDHLAALVHESTSHRRKRRIKRF</sequence>
<protein>
    <submittedName>
        <fullName evidence="2">Helix-turn-helix domain-containing protein</fullName>
    </submittedName>
</protein>
<gene>
    <name evidence="2" type="ORF">ACFO6Q_07030</name>
</gene>
<dbReference type="Proteomes" id="UP001595886">
    <property type="component" value="Unassembled WGS sequence"/>
</dbReference>
<dbReference type="SUPFAM" id="SSF47413">
    <property type="entry name" value="lambda repressor-like DNA-binding domains"/>
    <property type="match status" value="1"/>
</dbReference>
<dbReference type="Pfam" id="PF01381">
    <property type="entry name" value="HTH_3"/>
    <property type="match status" value="1"/>
</dbReference>
<dbReference type="CDD" id="cd00093">
    <property type="entry name" value="HTH_XRE"/>
    <property type="match status" value="1"/>
</dbReference>
<keyword evidence="3" id="KW-1185">Reference proteome</keyword>
<dbReference type="PROSITE" id="PS50943">
    <property type="entry name" value="HTH_CROC1"/>
    <property type="match status" value="1"/>
</dbReference>
<reference evidence="3" key="1">
    <citation type="journal article" date="2019" name="Int. J. Syst. Evol. Microbiol.">
        <title>The Global Catalogue of Microorganisms (GCM) 10K type strain sequencing project: providing services to taxonomists for standard genome sequencing and annotation.</title>
        <authorList>
            <consortium name="The Broad Institute Genomics Platform"/>
            <consortium name="The Broad Institute Genome Sequencing Center for Infectious Disease"/>
            <person name="Wu L."/>
            <person name="Ma J."/>
        </authorList>
    </citation>
    <scope>NUCLEOTIDE SEQUENCE [LARGE SCALE GENOMIC DNA]</scope>
    <source>
        <strain evidence="3">CCUG 30340</strain>
    </source>
</reference>
<accession>A0ABV9QX06</accession>
<dbReference type="SMART" id="SM00530">
    <property type="entry name" value="HTH_XRE"/>
    <property type="match status" value="1"/>
</dbReference>
<evidence type="ECO:0000259" key="1">
    <source>
        <dbReference type="PROSITE" id="PS50943"/>
    </source>
</evidence>
<dbReference type="RefSeq" id="WP_380019892.1">
    <property type="nucleotide sequence ID" value="NZ_JBHSHD010000006.1"/>
</dbReference>
<dbReference type="EMBL" id="JBHSHD010000006">
    <property type="protein sequence ID" value="MFC4820069.1"/>
    <property type="molecule type" value="Genomic_DNA"/>
</dbReference>